<feature type="transmembrane region" description="Helical" evidence="6">
    <location>
        <begin position="421"/>
        <end position="442"/>
    </location>
</feature>
<dbReference type="InterPro" id="IPR050833">
    <property type="entry name" value="Poly_Biosynth_Transport"/>
</dbReference>
<name>A0A5C5WHT3_9BACT</name>
<comment type="caution">
    <text evidence="7">The sequence shown here is derived from an EMBL/GenBank/DDBJ whole genome shotgun (WGS) entry which is preliminary data.</text>
</comment>
<sequence>MSDSTEPKSRPPRSFTRQLASSGIWSVVGRVAAIGSVLLNYRLVCETLPEDELSIYNTVLGIVALAALVCASGLGSVLLRRLSHTRRAGTDDSGDHPESETPPPKSALFFQVTVLSFGIWALVSAVFVGILLVDPLFFGWVVAPIAAIIVTWIAARLMLSLITEAARALKHFSLAAIIGGQQEGPAVNLLVLASLLVHGKDVDTAGKAIMLHLIATSIVTVFSMVFMLRVFKQHDRQLSFRFPVATSKLFSESSKVLVSQVATRGITDIETILIGKYCSSEMINTWGAIRRLMIAVSAPLQFINAAIPGFIAELHSHRDYKKMERLLRGTCTLATPPAIVAFVGICFFGGWMLAIFDPAFTIGTPSLILLAAANVIFVGAGSAGLALRMTDNQGFATVSTLVIGGLYLAITPWVIEHYQIWGAAVMGTIVIVSRNAIATALVKWRLGIWCTPYWDPRKAGGILTIIRNRKQKRIKQPATATTDSREGL</sequence>
<dbReference type="GO" id="GO:0005886">
    <property type="term" value="C:plasma membrane"/>
    <property type="evidence" value="ECO:0007669"/>
    <property type="project" value="UniProtKB-SubCell"/>
</dbReference>
<protein>
    <recommendedName>
        <fullName evidence="9">Polysaccharide biosynthesis protein</fullName>
    </recommendedName>
</protein>
<evidence type="ECO:0000313" key="7">
    <source>
        <dbReference type="EMBL" id="TWT49645.1"/>
    </source>
</evidence>
<evidence type="ECO:0008006" key="9">
    <source>
        <dbReference type="Google" id="ProtNLM"/>
    </source>
</evidence>
<dbReference type="PANTHER" id="PTHR30250:SF11">
    <property type="entry name" value="O-ANTIGEN TRANSPORTER-RELATED"/>
    <property type="match status" value="1"/>
</dbReference>
<proteinExistence type="predicted"/>
<feature type="transmembrane region" description="Helical" evidence="6">
    <location>
        <begin position="20"/>
        <end position="43"/>
    </location>
</feature>
<evidence type="ECO:0000256" key="5">
    <source>
        <dbReference type="ARBA" id="ARBA00023136"/>
    </source>
</evidence>
<organism evidence="7 8">
    <name type="scientific">Rubripirellula amarantea</name>
    <dbReference type="NCBI Taxonomy" id="2527999"/>
    <lineage>
        <taxon>Bacteria</taxon>
        <taxon>Pseudomonadati</taxon>
        <taxon>Planctomycetota</taxon>
        <taxon>Planctomycetia</taxon>
        <taxon>Pirellulales</taxon>
        <taxon>Pirellulaceae</taxon>
        <taxon>Rubripirellula</taxon>
    </lineage>
</organism>
<keyword evidence="8" id="KW-1185">Reference proteome</keyword>
<evidence type="ECO:0000256" key="4">
    <source>
        <dbReference type="ARBA" id="ARBA00022989"/>
    </source>
</evidence>
<reference evidence="7 8" key="1">
    <citation type="submission" date="2019-02" db="EMBL/GenBank/DDBJ databases">
        <title>Deep-cultivation of Planctomycetes and their phenomic and genomic characterization uncovers novel biology.</title>
        <authorList>
            <person name="Wiegand S."/>
            <person name="Jogler M."/>
            <person name="Boedeker C."/>
            <person name="Pinto D."/>
            <person name="Vollmers J."/>
            <person name="Rivas-Marin E."/>
            <person name="Kohn T."/>
            <person name="Peeters S.H."/>
            <person name="Heuer A."/>
            <person name="Rast P."/>
            <person name="Oberbeckmann S."/>
            <person name="Bunk B."/>
            <person name="Jeske O."/>
            <person name="Meyerdierks A."/>
            <person name="Storesund J.E."/>
            <person name="Kallscheuer N."/>
            <person name="Luecker S."/>
            <person name="Lage O.M."/>
            <person name="Pohl T."/>
            <person name="Merkel B.J."/>
            <person name="Hornburger P."/>
            <person name="Mueller R.-W."/>
            <person name="Bruemmer F."/>
            <person name="Labrenz M."/>
            <person name="Spormann A.M."/>
            <person name="Op Den Camp H."/>
            <person name="Overmann J."/>
            <person name="Amann R."/>
            <person name="Jetten M.S.M."/>
            <person name="Mascher T."/>
            <person name="Medema M.H."/>
            <person name="Devos D.P."/>
            <person name="Kaster A.-K."/>
            <person name="Ovreas L."/>
            <person name="Rohde M."/>
            <person name="Galperin M.Y."/>
            <person name="Jogler C."/>
        </authorList>
    </citation>
    <scope>NUCLEOTIDE SEQUENCE [LARGE SCALE GENOMIC DNA]</scope>
    <source>
        <strain evidence="7 8">Pla22</strain>
    </source>
</reference>
<dbReference type="AlphaFoldDB" id="A0A5C5WHT3"/>
<evidence type="ECO:0000313" key="8">
    <source>
        <dbReference type="Proteomes" id="UP000316598"/>
    </source>
</evidence>
<keyword evidence="3 6" id="KW-0812">Transmembrane</keyword>
<feature type="transmembrane region" description="Helical" evidence="6">
    <location>
        <begin position="331"/>
        <end position="355"/>
    </location>
</feature>
<dbReference type="EMBL" id="SJPI01000003">
    <property type="protein sequence ID" value="TWT49645.1"/>
    <property type="molecule type" value="Genomic_DNA"/>
</dbReference>
<accession>A0A5C5WHT3</accession>
<gene>
    <name evidence="7" type="ORF">Pla22_48430</name>
</gene>
<evidence type="ECO:0000256" key="1">
    <source>
        <dbReference type="ARBA" id="ARBA00004651"/>
    </source>
</evidence>
<feature type="transmembrane region" description="Helical" evidence="6">
    <location>
        <begin position="394"/>
        <end position="415"/>
    </location>
</feature>
<keyword evidence="4 6" id="KW-1133">Transmembrane helix</keyword>
<evidence type="ECO:0000256" key="6">
    <source>
        <dbReference type="SAM" id="Phobius"/>
    </source>
</evidence>
<feature type="transmembrane region" description="Helical" evidence="6">
    <location>
        <begin position="367"/>
        <end position="387"/>
    </location>
</feature>
<dbReference type="PANTHER" id="PTHR30250">
    <property type="entry name" value="PST FAMILY PREDICTED COLANIC ACID TRANSPORTER"/>
    <property type="match status" value="1"/>
</dbReference>
<evidence type="ECO:0000256" key="2">
    <source>
        <dbReference type="ARBA" id="ARBA00022475"/>
    </source>
</evidence>
<dbReference type="OrthoDB" id="3294889at2"/>
<feature type="transmembrane region" description="Helical" evidence="6">
    <location>
        <begin position="55"/>
        <end position="79"/>
    </location>
</feature>
<evidence type="ECO:0000256" key="3">
    <source>
        <dbReference type="ARBA" id="ARBA00022692"/>
    </source>
</evidence>
<feature type="transmembrane region" description="Helical" evidence="6">
    <location>
        <begin position="108"/>
        <end position="131"/>
    </location>
</feature>
<dbReference type="RefSeq" id="WP_146517153.1">
    <property type="nucleotide sequence ID" value="NZ_SJPI01000003.1"/>
</dbReference>
<feature type="transmembrane region" description="Helical" evidence="6">
    <location>
        <begin position="171"/>
        <end position="197"/>
    </location>
</feature>
<feature type="transmembrane region" description="Helical" evidence="6">
    <location>
        <begin position="137"/>
        <end position="159"/>
    </location>
</feature>
<dbReference type="Proteomes" id="UP000316598">
    <property type="component" value="Unassembled WGS sequence"/>
</dbReference>
<feature type="transmembrane region" description="Helical" evidence="6">
    <location>
        <begin position="209"/>
        <end position="231"/>
    </location>
</feature>
<comment type="subcellular location">
    <subcellularLocation>
        <location evidence="1">Cell membrane</location>
        <topology evidence="1">Multi-pass membrane protein</topology>
    </subcellularLocation>
</comment>
<keyword evidence="2" id="KW-1003">Cell membrane</keyword>
<keyword evidence="5 6" id="KW-0472">Membrane</keyword>